<dbReference type="SUPFAM" id="SSF53756">
    <property type="entry name" value="UDP-Glycosyltransferase/glycogen phosphorylase"/>
    <property type="match status" value="1"/>
</dbReference>
<dbReference type="GO" id="GO:0009011">
    <property type="term" value="F:alpha-1,4-glucan glucosyltransferase (ADP-glucose donor) activity"/>
    <property type="evidence" value="ECO:0007669"/>
    <property type="project" value="UniProtKB-EC"/>
</dbReference>
<evidence type="ECO:0000256" key="3">
    <source>
        <dbReference type="ARBA" id="ARBA00022676"/>
    </source>
</evidence>
<keyword evidence="3" id="KW-0328">Glycosyltransferase</keyword>
<dbReference type="Pfam" id="PF08323">
    <property type="entry name" value="Glyco_transf_5"/>
    <property type="match status" value="1"/>
</dbReference>
<name>A0A7T3RFE5_9SPIR</name>
<dbReference type="Proteomes" id="UP000595224">
    <property type="component" value="Chromosome"/>
</dbReference>
<dbReference type="PANTHER" id="PTHR45825">
    <property type="entry name" value="GRANULE-BOUND STARCH SYNTHASE 1, CHLOROPLASTIC/AMYLOPLASTIC"/>
    <property type="match status" value="1"/>
</dbReference>
<sequence>MTVWLVSREYAGIAEAGGVKNVACSLSESLVRLGNRVILFIPLYACTDMSSVKDFRCLWHKPVKFTVCGKGITITYSHGMCGGVEVVFVGNRAFSEKRAVYTYTPADEQENPSHKTGCGHEDAPYLNTLFQKAVAYYCAVCEESERPHIIHSQDATAALVPVFVHNLMSFNGLAASFYKNTKCVVTIHNAGPGYHHEFSSVEEAARFTSLPLDVLRRGLCGRYVEPFLLASEYACITTVSPEYAREIQEGRTDTAGLSQEFNARGISIIGITNGIDFSKYDPSDTKKSLLPYAFDPQKKDLDGKYACRTFLLENADTYGTKRFGRICGEGGAFVVYHGRVVRQKGIDVMVRAADALLSKNLPVKFIFMGQGERALEEDLARCAQKYEGKCVYYKGYNRKLARLVVAASDFSLHPSNFEPCGLEDFISQTFGTLPVAHRTGGLSKIIDDETGFLYSPNSSEVLEKTLYSLLKIMAAAGNSIFSGMISYASRYIHKKYSWDLVARESYMKLYAALLNGQSFTDL</sequence>
<dbReference type="RefSeq" id="WP_198443620.1">
    <property type="nucleotide sequence ID" value="NZ_CBCSHE010000003.1"/>
</dbReference>
<evidence type="ECO:0000259" key="5">
    <source>
        <dbReference type="Pfam" id="PF00534"/>
    </source>
</evidence>
<dbReference type="KEGG" id="tper:IWA51_06170"/>
<evidence type="ECO:0000256" key="4">
    <source>
        <dbReference type="ARBA" id="ARBA00022679"/>
    </source>
</evidence>
<gene>
    <name evidence="7" type="ORF">IWA51_06170</name>
</gene>
<proteinExistence type="predicted"/>
<accession>A0A7T3RFE5</accession>
<dbReference type="Pfam" id="PF00534">
    <property type="entry name" value="Glycos_transf_1"/>
    <property type="match status" value="1"/>
</dbReference>
<comment type="catalytic activity">
    <reaction evidence="1">
        <text>[(1-&gt;4)-alpha-D-glucosyl](n) + ADP-alpha-D-glucose = [(1-&gt;4)-alpha-D-glucosyl](n+1) + ADP + H(+)</text>
        <dbReference type="Rhea" id="RHEA:18189"/>
        <dbReference type="Rhea" id="RHEA-COMP:9584"/>
        <dbReference type="Rhea" id="RHEA-COMP:9587"/>
        <dbReference type="ChEBI" id="CHEBI:15378"/>
        <dbReference type="ChEBI" id="CHEBI:15444"/>
        <dbReference type="ChEBI" id="CHEBI:57498"/>
        <dbReference type="ChEBI" id="CHEBI:456216"/>
        <dbReference type="EC" id="2.4.1.21"/>
    </reaction>
</comment>
<feature type="domain" description="Glycosyl transferase family 1" evidence="5">
    <location>
        <begin position="329"/>
        <end position="471"/>
    </location>
</feature>
<dbReference type="InterPro" id="IPR013534">
    <property type="entry name" value="Starch_synth_cat_dom"/>
</dbReference>
<feature type="domain" description="Starch synthase catalytic" evidence="6">
    <location>
        <begin position="3"/>
        <end position="251"/>
    </location>
</feature>
<dbReference type="InterPro" id="IPR001296">
    <property type="entry name" value="Glyco_trans_1"/>
</dbReference>
<dbReference type="PANTHER" id="PTHR45825:SF11">
    <property type="entry name" value="ALPHA AMYLASE DOMAIN-CONTAINING PROTEIN"/>
    <property type="match status" value="1"/>
</dbReference>
<evidence type="ECO:0000259" key="6">
    <source>
        <dbReference type="Pfam" id="PF08323"/>
    </source>
</evidence>
<dbReference type="AlphaFoldDB" id="A0A7T3RFE5"/>
<evidence type="ECO:0000256" key="1">
    <source>
        <dbReference type="ARBA" id="ARBA00001478"/>
    </source>
</evidence>
<dbReference type="EC" id="2.4.1.21" evidence="2"/>
<evidence type="ECO:0000313" key="7">
    <source>
        <dbReference type="EMBL" id="QQA02161.1"/>
    </source>
</evidence>
<protein>
    <recommendedName>
        <fullName evidence="2">starch synthase</fullName>
        <ecNumber evidence="2">2.4.1.21</ecNumber>
    </recommendedName>
</protein>
<dbReference type="EMBL" id="CP064936">
    <property type="protein sequence ID" value="QQA02161.1"/>
    <property type="molecule type" value="Genomic_DNA"/>
</dbReference>
<organism evidence="7 8">
    <name type="scientific">Treponema peruense</name>
    <dbReference type="NCBI Taxonomy" id="2787628"/>
    <lineage>
        <taxon>Bacteria</taxon>
        <taxon>Pseudomonadati</taxon>
        <taxon>Spirochaetota</taxon>
        <taxon>Spirochaetia</taxon>
        <taxon>Spirochaetales</taxon>
        <taxon>Treponemataceae</taxon>
        <taxon>Treponema</taxon>
    </lineage>
</organism>
<evidence type="ECO:0000313" key="8">
    <source>
        <dbReference type="Proteomes" id="UP000595224"/>
    </source>
</evidence>
<keyword evidence="8" id="KW-1185">Reference proteome</keyword>
<evidence type="ECO:0000256" key="2">
    <source>
        <dbReference type="ARBA" id="ARBA00012588"/>
    </source>
</evidence>
<keyword evidence="4" id="KW-0808">Transferase</keyword>
<reference evidence="7 8" key="1">
    <citation type="submission" date="2020-11" db="EMBL/GenBank/DDBJ databases">
        <title>Treponema Peruensis nv. sp., first commensal Treponema isolated from human feces.</title>
        <authorList>
            <person name="Belkhou C."/>
            <person name="Raes J."/>
        </authorList>
    </citation>
    <scope>NUCLEOTIDE SEQUENCE [LARGE SCALE GENOMIC DNA]</scope>
    <source>
        <strain evidence="7 8">RCC2812</strain>
    </source>
</reference>
<dbReference type="Gene3D" id="3.40.50.2000">
    <property type="entry name" value="Glycogen Phosphorylase B"/>
    <property type="match status" value="2"/>
</dbReference>